<dbReference type="Proteomes" id="UP001652642">
    <property type="component" value="Chromosome 1"/>
</dbReference>
<feature type="region of interest" description="Disordered" evidence="1">
    <location>
        <begin position="1670"/>
        <end position="1690"/>
    </location>
</feature>
<dbReference type="CDD" id="cd17158">
    <property type="entry name" value="DCX3_DCDC5"/>
    <property type="match status" value="1"/>
</dbReference>
<dbReference type="Pfam" id="PF25510">
    <property type="entry name" value="Ubiquitin_DCDC1"/>
    <property type="match status" value="1"/>
</dbReference>
<dbReference type="InterPro" id="IPR057424">
    <property type="entry name" value="Ubiquitin_DCDC1"/>
</dbReference>
<reference evidence="3" key="1">
    <citation type="submission" date="2025-05" db="UniProtKB">
        <authorList>
            <consortium name="RefSeq"/>
        </authorList>
    </citation>
    <scope>NUCLEOTIDE SEQUENCE [LARGE SCALE GENOMIC DNA]</scope>
</reference>
<dbReference type="GeneID" id="110080035"/>
<dbReference type="CDD" id="cd17157">
    <property type="entry name" value="DCX2_DCDC5"/>
    <property type="match status" value="1"/>
</dbReference>
<dbReference type="InterPro" id="IPR036572">
    <property type="entry name" value="Doublecortin_dom_sf"/>
</dbReference>
<feature type="region of interest" description="Disordered" evidence="1">
    <location>
        <begin position="826"/>
        <end position="851"/>
    </location>
</feature>
<dbReference type="PROSITE" id="PS50231">
    <property type="entry name" value="RICIN_B_LECTIN"/>
    <property type="match status" value="1"/>
</dbReference>
<dbReference type="CDD" id="cd17156">
    <property type="entry name" value="DCX1_DCDC5"/>
    <property type="match status" value="1"/>
</dbReference>
<accession>A0ABM5F963</accession>
<feature type="compositionally biased region" description="Polar residues" evidence="1">
    <location>
        <begin position="47"/>
        <end position="58"/>
    </location>
</feature>
<dbReference type="Gene3D" id="3.10.20.230">
    <property type="entry name" value="Doublecortin domain"/>
    <property type="match status" value="1"/>
</dbReference>
<dbReference type="SUPFAM" id="SSF89837">
    <property type="entry name" value="Doublecortin (DC)"/>
    <property type="match status" value="5"/>
</dbReference>
<dbReference type="RefSeq" id="XP_072841944.1">
    <property type="nucleotide sequence ID" value="XM_072985843.1"/>
</dbReference>
<dbReference type="PROSITE" id="PS50309">
    <property type="entry name" value="DC"/>
    <property type="match status" value="1"/>
</dbReference>
<feature type="compositionally biased region" description="Basic and acidic residues" evidence="1">
    <location>
        <begin position="1"/>
        <end position="14"/>
    </location>
</feature>
<sequence length="1887" mass="214028">MATKSHSDQMEGSRHFYSSCAEEQSLKNSSDSIETLTEQEMEDSETESTISTYAFSSESSERNNEVLTPLLSSHQMSKNSTVLRKRYISPYTVRTKKTEEKQKEHLHGHKSPLQSSVVSRRSGLQDGSAHQTESVQRSDRISELVSYKSNTTNNFGLISPSKRNRPVSALPGQLRFQMFSSPKLHLAQKASEVPHIFRRQPQILRVTAYKNGIVNVFAKIAVPPSIKLLLEESTEKLKLNTAARRVFLADGTEALDARDIPHDADVYISTGEPFSNPFKKIKDHLLLMKNATWTLNGLAFPRGINRRKAKPVLSKRMKRLIKKASIRVLVFKNGTGQDGYEISVSPDQAEKFLDICTTRLNLTLPAKYIYNTHGERMEDLTSVPLLDKCLQNSITPLRGPLWVSKGEGFSPFGAKMYIQGVLLALHQRLKSEKNYCEQVDLAIEGQKEKITDKSILSMKKEELCLEQGKVKKLIDELQAAIKSYKGHLSQLAPQLRAEQEQCTSYVYQHIKELPANTVLSQGLQLKVYENGKDTGETLVYISRKEMESSCGSQSNAVLERVQHIIHQRLQSLADFRPSGLSRFPTQLFDETGKEIKNPFLLQNEQKIWVSYGEDYRSPLNPVLSLTFDRVTAAEKNGITVIYKTLLDPTVELLHGRDNWEPCGGFPRNFEFTNHQEHQILETVELDSHFIQYKRDPQMVLLVSLTMENMKKDILKQNNHQDLISATACWPLSNVWLVTKDGMILSRAIAQSSLAVGHPIRIVIQDGIPMEGYKLNLQKRDKNNKYQYWEFGNDGCIHSKAYPEFVLTYLEELNVREEVTQTEYCTHHGAQSAGHQETDSNSAEEVTVPSQRQELQNSVSNCSEKQLSGPLDAHLMPEGPLRENGQLTVALVRKLEEKHPKASAQRWAIKHEGISKPGQWKQSKVDNPLWNKLTYMWPVLPNGELNQAFDWPIEGLLIPNSPPLMIPLGKNSDSYIPLKLRVLRNGDPDKNKAISVLGPDFTTAMKKQNTDPEKKWKGKKVPKSDSDYSEVEICRTEFQHFLERCAIALKLPFAARRLFSEVGMEIFLLKGLERDQLVYVSCGEQWIDPQWTVAQNKKRLQLCNLASDIAAIRAYCAMRNTKNLVLEVKKDIAVGAKLSVERAMVKLEGKNAFQEEGKKAEESTEKVEDATDKYLNSHAKSHLKADACYKSTKYIWQHISCDFDEDCSSQKEKEEQLFEDAELHKCSHQPKLTGELQKIYHQQFELRNGKIINSQFPNLLLGVENSDMHSGTEVVLMEKKCDAINQHWIWRENSRTFHLASDPDLVLAVSMPNILSSYPKRPLEMQGCSVVLQKYKEFKNGAANQKWNYTETTKVLNAFHSTILDQEITAANCSFICTFSVANTEKIDQPGYYFLSPNGRQKIMICLACARTLRGKKELKKLLPGTVFFCASGSEGGRHLSLWPYKCLDVTKTDLSTSEAEATLHYLEEFLASLKTETSLQIISEKISAAVNQKAVKIMAYRNGAGYRNGQLIIANTFPMLLSLCTKQLELNRMACRLYTSEGTLILTLQDLVLCAVNDYLRKQKSEEDTQAATFVPGSHENTSVFSVKDKEAEEEMNVKSASPVMTPESLKLIDDFLLTIILRNPVEVWVSSGEPFMPLDTVQKAEKKERQKWLEKDKVLANLDKMKHKMRQLQGRRITKSSPPSLIPTKSPFQPVVVEGGWTEETEEEMKLMEMIKHTEMHLSELQTSQLKRSSPVSPNLLVKSHRGVYKQPKAKRIWAYVNGSAPEQGTHAWGKTILELLDSCTTQLKMPLPAKTLYTPVGERLQSWDEIEREMVVCVSTGPPFMNRKAMKHEVEVRAHYARIRKQEGPESTDIIVSPSQNIIQKVNMNSNLLALTYGPHRDLSE</sequence>
<dbReference type="PANTHER" id="PTHR46302:SF3">
    <property type="entry name" value="DOUBLECORTIN DOMAIN-CONTAINING PROTEIN 1"/>
    <property type="match status" value="1"/>
</dbReference>
<dbReference type="Pfam" id="PF24478">
    <property type="entry name" value="DCX2_DCDC1"/>
    <property type="match status" value="2"/>
</dbReference>
<feature type="region of interest" description="Disordered" evidence="1">
    <location>
        <begin position="1"/>
        <end position="63"/>
    </location>
</feature>
<dbReference type="SUPFAM" id="SSF50370">
    <property type="entry name" value="Ricin B-like lectins"/>
    <property type="match status" value="2"/>
</dbReference>
<feature type="compositionally biased region" description="Polar residues" evidence="1">
    <location>
        <begin position="26"/>
        <end position="36"/>
    </location>
</feature>
<protein>
    <submittedName>
        <fullName evidence="4">Doublecortin domain-containing protein 1 isoform X1</fullName>
    </submittedName>
</protein>
<dbReference type="CDD" id="cd17159">
    <property type="entry name" value="DCX4_DCDC5"/>
    <property type="match status" value="1"/>
</dbReference>
<feature type="compositionally biased region" description="Polar residues" evidence="1">
    <location>
        <begin position="832"/>
        <end position="851"/>
    </location>
</feature>
<dbReference type="PANTHER" id="PTHR46302">
    <property type="entry name" value="DOUBLECORTIN DOMAIN-CONTAINING PROTEIN 1"/>
    <property type="match status" value="1"/>
</dbReference>
<keyword evidence="3" id="KW-1185">Reference proteome</keyword>
<organism evidence="3 4">
    <name type="scientific">Pogona vitticeps</name>
    <name type="common">central bearded dragon</name>
    <dbReference type="NCBI Taxonomy" id="103695"/>
    <lineage>
        <taxon>Eukaryota</taxon>
        <taxon>Metazoa</taxon>
        <taxon>Chordata</taxon>
        <taxon>Craniata</taxon>
        <taxon>Vertebrata</taxon>
        <taxon>Euteleostomi</taxon>
        <taxon>Lepidosauria</taxon>
        <taxon>Squamata</taxon>
        <taxon>Bifurcata</taxon>
        <taxon>Unidentata</taxon>
        <taxon>Episquamata</taxon>
        <taxon>Toxicofera</taxon>
        <taxon>Iguania</taxon>
        <taxon>Acrodonta</taxon>
        <taxon>Agamidae</taxon>
        <taxon>Amphibolurinae</taxon>
        <taxon>Pogona</taxon>
    </lineage>
</organism>
<dbReference type="Gene3D" id="2.80.10.50">
    <property type="match status" value="1"/>
</dbReference>
<evidence type="ECO:0000259" key="2">
    <source>
        <dbReference type="PROSITE" id="PS50309"/>
    </source>
</evidence>
<gene>
    <name evidence="4" type="primary">DCDC1</name>
</gene>
<dbReference type="InterPro" id="IPR035992">
    <property type="entry name" value="Ricin_B-like_lectins"/>
</dbReference>
<evidence type="ECO:0000313" key="4">
    <source>
        <dbReference type="RefSeq" id="XP_072841944.1"/>
    </source>
</evidence>
<dbReference type="InterPro" id="IPR056415">
    <property type="entry name" value="DCX2_DCDC1"/>
</dbReference>
<feature type="region of interest" description="Disordered" evidence="1">
    <location>
        <begin position="93"/>
        <end position="140"/>
    </location>
</feature>
<feature type="compositionally biased region" description="Basic and acidic residues" evidence="1">
    <location>
        <begin position="96"/>
        <end position="105"/>
    </location>
</feature>
<evidence type="ECO:0000256" key="1">
    <source>
        <dbReference type="SAM" id="MobiDB-lite"/>
    </source>
</evidence>
<feature type="domain" description="Doublecortin" evidence="2">
    <location>
        <begin position="224"/>
        <end position="284"/>
    </location>
</feature>
<dbReference type="InterPro" id="IPR003533">
    <property type="entry name" value="Doublecortin_dom"/>
</dbReference>
<name>A0ABM5F963_9SAUR</name>
<dbReference type="InterPro" id="IPR043188">
    <property type="entry name" value="DCDC1"/>
</dbReference>
<feature type="compositionally biased region" description="Acidic residues" evidence="1">
    <location>
        <begin position="37"/>
        <end position="46"/>
    </location>
</feature>
<proteinExistence type="predicted"/>
<evidence type="ECO:0000313" key="3">
    <source>
        <dbReference type="Proteomes" id="UP001652642"/>
    </source>
</evidence>
<reference evidence="4" key="2">
    <citation type="submission" date="2025-08" db="UniProtKB">
        <authorList>
            <consortium name="RefSeq"/>
        </authorList>
    </citation>
    <scope>IDENTIFICATION</scope>
</reference>